<dbReference type="Proteomes" id="UP000436088">
    <property type="component" value="Unassembled WGS sequence"/>
</dbReference>
<keyword evidence="2" id="KW-1185">Reference proteome</keyword>
<gene>
    <name evidence="1" type="ORF">F3Y22_tig00113725pilonHSYRG00747</name>
</gene>
<sequence>MFNIALLAKQGWRLLHNPDSLVAWVVRAKYYLTRIFSNARLGTNQSLIWHSMWSVGGLFEAVESSVWIPPPDPLAKINVDVGFLKSVQKLKRCLSCMAFFLQKIWVSDKSSLKRTPSLINRSILGGRNTTLHCAAEDRRNIDPP</sequence>
<accession>A0A6A2WN60</accession>
<comment type="caution">
    <text evidence="1">The sequence shown here is derived from an EMBL/GenBank/DDBJ whole genome shotgun (WGS) entry which is preliminary data.</text>
</comment>
<evidence type="ECO:0008006" key="3">
    <source>
        <dbReference type="Google" id="ProtNLM"/>
    </source>
</evidence>
<dbReference type="AlphaFoldDB" id="A0A6A2WN60"/>
<name>A0A6A2WN60_HIBSY</name>
<proteinExistence type="predicted"/>
<protein>
    <recommendedName>
        <fullName evidence="3">Reverse transcriptase zinc-binding domain-containing protein</fullName>
    </recommendedName>
</protein>
<evidence type="ECO:0000313" key="1">
    <source>
        <dbReference type="EMBL" id="KAE8661518.1"/>
    </source>
</evidence>
<reference evidence="1" key="1">
    <citation type="submission" date="2019-09" db="EMBL/GenBank/DDBJ databases">
        <title>Draft genome information of white flower Hibiscus syriacus.</title>
        <authorList>
            <person name="Kim Y.-M."/>
        </authorList>
    </citation>
    <scope>NUCLEOTIDE SEQUENCE [LARGE SCALE GENOMIC DNA]</scope>
    <source>
        <strain evidence="1">YM2019G1</strain>
    </source>
</reference>
<evidence type="ECO:0000313" key="2">
    <source>
        <dbReference type="Proteomes" id="UP000436088"/>
    </source>
</evidence>
<dbReference type="EMBL" id="VEPZ02001720">
    <property type="protein sequence ID" value="KAE8661518.1"/>
    <property type="molecule type" value="Genomic_DNA"/>
</dbReference>
<organism evidence="1 2">
    <name type="scientific">Hibiscus syriacus</name>
    <name type="common">Rose of Sharon</name>
    <dbReference type="NCBI Taxonomy" id="106335"/>
    <lineage>
        <taxon>Eukaryota</taxon>
        <taxon>Viridiplantae</taxon>
        <taxon>Streptophyta</taxon>
        <taxon>Embryophyta</taxon>
        <taxon>Tracheophyta</taxon>
        <taxon>Spermatophyta</taxon>
        <taxon>Magnoliopsida</taxon>
        <taxon>eudicotyledons</taxon>
        <taxon>Gunneridae</taxon>
        <taxon>Pentapetalae</taxon>
        <taxon>rosids</taxon>
        <taxon>malvids</taxon>
        <taxon>Malvales</taxon>
        <taxon>Malvaceae</taxon>
        <taxon>Malvoideae</taxon>
        <taxon>Hibiscus</taxon>
    </lineage>
</organism>